<keyword evidence="3" id="KW-1185">Reference proteome</keyword>
<evidence type="ECO:0000313" key="3">
    <source>
        <dbReference type="Proteomes" id="UP001159428"/>
    </source>
</evidence>
<organism evidence="2 3">
    <name type="scientific">Pocillopora meandrina</name>
    <dbReference type="NCBI Taxonomy" id="46732"/>
    <lineage>
        <taxon>Eukaryota</taxon>
        <taxon>Metazoa</taxon>
        <taxon>Cnidaria</taxon>
        <taxon>Anthozoa</taxon>
        <taxon>Hexacorallia</taxon>
        <taxon>Scleractinia</taxon>
        <taxon>Astrocoeniina</taxon>
        <taxon>Pocilloporidae</taxon>
        <taxon>Pocillopora</taxon>
    </lineage>
</organism>
<proteinExistence type="predicted"/>
<comment type="caution">
    <text evidence="2">The sequence shown here is derived from an EMBL/GenBank/DDBJ whole genome shotgun (WGS) entry which is preliminary data.</text>
</comment>
<feature type="region of interest" description="Disordered" evidence="1">
    <location>
        <begin position="43"/>
        <end position="72"/>
    </location>
</feature>
<dbReference type="AlphaFoldDB" id="A0AAU9XEK4"/>
<name>A0AAU9XEK4_9CNID</name>
<protein>
    <submittedName>
        <fullName evidence="2">Uncharacterized protein</fullName>
    </submittedName>
</protein>
<reference evidence="2 3" key="1">
    <citation type="submission" date="2022-05" db="EMBL/GenBank/DDBJ databases">
        <authorList>
            <consortium name="Genoscope - CEA"/>
            <person name="William W."/>
        </authorList>
    </citation>
    <scope>NUCLEOTIDE SEQUENCE [LARGE SCALE GENOMIC DNA]</scope>
</reference>
<accession>A0AAU9XEK4</accession>
<gene>
    <name evidence="2" type="ORF">PMEA_00022864</name>
</gene>
<dbReference type="EMBL" id="CALNXJ010000041">
    <property type="protein sequence ID" value="CAH3146174.1"/>
    <property type="molecule type" value="Genomic_DNA"/>
</dbReference>
<sequence length="72" mass="8173">MESFLDPRVEQLLSKKTDTQRLQAIAFSIACLCTGPTPFQPPDYFHIPKNRADTQEESDEGESEELKESKSL</sequence>
<evidence type="ECO:0000313" key="2">
    <source>
        <dbReference type="EMBL" id="CAH3146174.1"/>
    </source>
</evidence>
<evidence type="ECO:0000256" key="1">
    <source>
        <dbReference type="SAM" id="MobiDB-lite"/>
    </source>
</evidence>
<dbReference type="Proteomes" id="UP001159428">
    <property type="component" value="Unassembled WGS sequence"/>
</dbReference>